<accession>A0AAE0IY29</accession>
<comment type="caution">
    <text evidence="1">The sequence shown here is derived from an EMBL/GenBank/DDBJ whole genome shotgun (WGS) entry which is preliminary data.</text>
</comment>
<evidence type="ECO:0000313" key="2">
    <source>
        <dbReference type="Proteomes" id="UP001286456"/>
    </source>
</evidence>
<dbReference type="EMBL" id="JAUEPO010000002">
    <property type="protein sequence ID" value="KAK3333040.1"/>
    <property type="molecule type" value="Genomic_DNA"/>
</dbReference>
<organism evidence="1 2">
    <name type="scientific">Cercophora scortea</name>
    <dbReference type="NCBI Taxonomy" id="314031"/>
    <lineage>
        <taxon>Eukaryota</taxon>
        <taxon>Fungi</taxon>
        <taxon>Dikarya</taxon>
        <taxon>Ascomycota</taxon>
        <taxon>Pezizomycotina</taxon>
        <taxon>Sordariomycetes</taxon>
        <taxon>Sordariomycetidae</taxon>
        <taxon>Sordariales</taxon>
        <taxon>Lasiosphaeriaceae</taxon>
        <taxon>Cercophora</taxon>
    </lineage>
</organism>
<evidence type="ECO:0000313" key="1">
    <source>
        <dbReference type="EMBL" id="KAK3333040.1"/>
    </source>
</evidence>
<dbReference type="AlphaFoldDB" id="A0AAE0IY29"/>
<sequence>MASTARAAESREVAEFYHGSCIRLLIGLEDGDELVEGGAAPQTACLLRSYEILDTAQDVDMSPTAASGGIVVLA</sequence>
<gene>
    <name evidence="1" type="ORF">B0T19DRAFT_439844</name>
</gene>
<dbReference type="Proteomes" id="UP001286456">
    <property type="component" value="Unassembled WGS sequence"/>
</dbReference>
<protein>
    <submittedName>
        <fullName evidence="1">Uncharacterized protein</fullName>
    </submittedName>
</protein>
<reference evidence="1" key="2">
    <citation type="submission" date="2023-06" db="EMBL/GenBank/DDBJ databases">
        <authorList>
            <consortium name="Lawrence Berkeley National Laboratory"/>
            <person name="Haridas S."/>
            <person name="Hensen N."/>
            <person name="Bonometti L."/>
            <person name="Westerberg I."/>
            <person name="Brannstrom I.O."/>
            <person name="Guillou S."/>
            <person name="Cros-Aarteil S."/>
            <person name="Calhoun S."/>
            <person name="Kuo A."/>
            <person name="Mondo S."/>
            <person name="Pangilinan J."/>
            <person name="Riley R."/>
            <person name="Labutti K."/>
            <person name="Andreopoulos B."/>
            <person name="Lipzen A."/>
            <person name="Chen C."/>
            <person name="Yanf M."/>
            <person name="Daum C."/>
            <person name="Ng V."/>
            <person name="Clum A."/>
            <person name="Steindorff A."/>
            <person name="Ohm R."/>
            <person name="Martin F."/>
            <person name="Silar P."/>
            <person name="Natvig D."/>
            <person name="Lalanne C."/>
            <person name="Gautier V."/>
            <person name="Ament-Velasquez S.L."/>
            <person name="Kruys A."/>
            <person name="Hutchinson M.I."/>
            <person name="Powell A.J."/>
            <person name="Barry K."/>
            <person name="Miller A.N."/>
            <person name="Grigoriev I.V."/>
            <person name="Debuchy R."/>
            <person name="Gladieux P."/>
            <person name="Thoren M.H."/>
            <person name="Johannesson H."/>
        </authorList>
    </citation>
    <scope>NUCLEOTIDE SEQUENCE</scope>
    <source>
        <strain evidence="1">SMH4131-1</strain>
    </source>
</reference>
<name>A0AAE0IY29_9PEZI</name>
<proteinExistence type="predicted"/>
<reference evidence="1" key="1">
    <citation type="journal article" date="2023" name="Mol. Phylogenet. Evol.">
        <title>Genome-scale phylogeny and comparative genomics of the fungal order Sordariales.</title>
        <authorList>
            <person name="Hensen N."/>
            <person name="Bonometti L."/>
            <person name="Westerberg I."/>
            <person name="Brannstrom I.O."/>
            <person name="Guillou S."/>
            <person name="Cros-Aarteil S."/>
            <person name="Calhoun S."/>
            <person name="Haridas S."/>
            <person name="Kuo A."/>
            <person name="Mondo S."/>
            <person name="Pangilinan J."/>
            <person name="Riley R."/>
            <person name="LaButti K."/>
            <person name="Andreopoulos B."/>
            <person name="Lipzen A."/>
            <person name="Chen C."/>
            <person name="Yan M."/>
            <person name="Daum C."/>
            <person name="Ng V."/>
            <person name="Clum A."/>
            <person name="Steindorff A."/>
            <person name="Ohm R.A."/>
            <person name="Martin F."/>
            <person name="Silar P."/>
            <person name="Natvig D.O."/>
            <person name="Lalanne C."/>
            <person name="Gautier V."/>
            <person name="Ament-Velasquez S.L."/>
            <person name="Kruys A."/>
            <person name="Hutchinson M.I."/>
            <person name="Powell A.J."/>
            <person name="Barry K."/>
            <person name="Miller A.N."/>
            <person name="Grigoriev I.V."/>
            <person name="Debuchy R."/>
            <person name="Gladieux P."/>
            <person name="Hiltunen Thoren M."/>
            <person name="Johannesson H."/>
        </authorList>
    </citation>
    <scope>NUCLEOTIDE SEQUENCE</scope>
    <source>
        <strain evidence="1">SMH4131-1</strain>
    </source>
</reference>
<keyword evidence="2" id="KW-1185">Reference proteome</keyword>